<dbReference type="EMBL" id="JAGGKG010000018">
    <property type="protein sequence ID" value="MBP1906761.1"/>
    <property type="molecule type" value="Genomic_DNA"/>
</dbReference>
<gene>
    <name evidence="2" type="ORF">J2Z32_003425</name>
</gene>
<proteinExistence type="predicted"/>
<reference evidence="2 3" key="1">
    <citation type="submission" date="2021-03" db="EMBL/GenBank/DDBJ databases">
        <title>Genomic Encyclopedia of Type Strains, Phase IV (KMG-IV): sequencing the most valuable type-strain genomes for metagenomic binning, comparative biology and taxonomic classification.</title>
        <authorList>
            <person name="Goeker M."/>
        </authorList>
    </citation>
    <scope>NUCLEOTIDE SEQUENCE [LARGE SCALE GENOMIC DNA]</scope>
    <source>
        <strain evidence="2 3">DSM 14349</strain>
    </source>
</reference>
<evidence type="ECO:0000256" key="1">
    <source>
        <dbReference type="SAM" id="SignalP"/>
    </source>
</evidence>
<evidence type="ECO:0000313" key="2">
    <source>
        <dbReference type="EMBL" id="MBP1906761.1"/>
    </source>
</evidence>
<comment type="caution">
    <text evidence="2">The sequence shown here is derived from an EMBL/GenBank/DDBJ whole genome shotgun (WGS) entry which is preliminary data.</text>
</comment>
<organism evidence="2 3">
    <name type="scientific">Paenibacillus turicensis</name>
    <dbReference type="NCBI Taxonomy" id="160487"/>
    <lineage>
        <taxon>Bacteria</taxon>
        <taxon>Bacillati</taxon>
        <taxon>Bacillota</taxon>
        <taxon>Bacilli</taxon>
        <taxon>Bacillales</taxon>
        <taxon>Paenibacillaceae</taxon>
        <taxon>Paenibacillus</taxon>
    </lineage>
</organism>
<accession>A0ABS4FVZ8</accession>
<dbReference type="Proteomes" id="UP001519272">
    <property type="component" value="Unassembled WGS sequence"/>
</dbReference>
<feature type="chain" id="PRO_5046110685" evidence="1">
    <location>
        <begin position="24"/>
        <end position="428"/>
    </location>
</feature>
<protein>
    <submittedName>
        <fullName evidence="2">Uncharacterized protein</fullName>
    </submittedName>
</protein>
<evidence type="ECO:0000313" key="3">
    <source>
        <dbReference type="Proteomes" id="UP001519272"/>
    </source>
</evidence>
<dbReference type="RefSeq" id="WP_210090357.1">
    <property type="nucleotide sequence ID" value="NZ_JAGGKG010000018.1"/>
</dbReference>
<feature type="signal peptide" evidence="1">
    <location>
        <begin position="1"/>
        <end position="23"/>
    </location>
</feature>
<keyword evidence="3" id="KW-1185">Reference proteome</keyword>
<name>A0ABS4FVZ8_9BACL</name>
<keyword evidence="1" id="KW-0732">Signal</keyword>
<sequence>MFKRTLSVLLTLILLVIPLNVHADEGSSQVVLDGNIINNLDKQGEKLNEIKDSNSVKLVVQNYDFVGNSISIDGYVSQELVNEKKPFKLAGELKKADYTDTLIVGNVVDQLDNYDVIFFGIDKAPNQNISLNPDKFSDNDTVLKIYLMEKGTRNFIVSETLTLEKFVNLFEIINNSNNLQIGAYSDVFWFGKVLEPVKVDEVEQQPLQLQASVTSGVSDKKYTINYQAGIASINEEIVVRSYIEGPLVLGSSGDFTAKLYILSQRTYSTTNPSVNSNTSNFEVGVMTPTSLQVYTDVGDAIRSVQWDGTWKESGSLNFDIGWSLSLLNTGLSFSPSYTNSSIYYSKTYKNFDNSGKSKVRSARIIFPKNASLVNTGHTFDAEIKVGHYETTKTKRLNLKWTYYIWNNQSIYSPAVNEHTSNMYFQYKS</sequence>